<dbReference type="NCBIfam" id="NF002674">
    <property type="entry name" value="PRK02399.1-2"/>
    <property type="match status" value="1"/>
</dbReference>
<feature type="region of interest" description="Disordered" evidence="1">
    <location>
        <begin position="1"/>
        <end position="66"/>
    </location>
</feature>
<organism evidence="4 5">
    <name type="scientific">Rhizobium freirei PRF 81</name>
    <dbReference type="NCBI Taxonomy" id="363754"/>
    <lineage>
        <taxon>Bacteria</taxon>
        <taxon>Pseudomonadati</taxon>
        <taxon>Pseudomonadota</taxon>
        <taxon>Alphaproteobacteria</taxon>
        <taxon>Hyphomicrobiales</taxon>
        <taxon>Rhizobiaceae</taxon>
        <taxon>Rhizobium/Agrobacterium group</taxon>
        <taxon>Rhizobium</taxon>
    </lineage>
</organism>
<dbReference type="CDD" id="cd15488">
    <property type="entry name" value="Tm-1-like"/>
    <property type="match status" value="1"/>
</dbReference>
<dbReference type="InterPro" id="IPR044122">
    <property type="entry name" value="UPF0261_N"/>
</dbReference>
<protein>
    <submittedName>
        <fullName evidence="4">Uncharacterized protein</fullName>
    </submittedName>
</protein>
<gene>
    <name evidence="4" type="ORF">RHSP_43535</name>
</gene>
<proteinExistence type="predicted"/>
<sequence length="474" mass="50907">MAAPSAAWPSPPRSRARRRRRFMSSASRPSRPLKQFQKNTTGWKNPREPMQDQEDRLMSPTAPSPRILVIGTGDTKSDELQFMASVIEEAGGKPVMVDVSILGDPPYVPDYSRHDIAKAAGTTIEAIAESGDENSAMAGMAKGAAALTKRLYDDGLMDGVIVLGGSMGTDLALDVAAILPLGVPKFVVSTIAYSHLIPPERIAPDLMMILWAGGLYGLNSICSSVLSQACGAVVGAAKHGTKSDRKRPLIGMTSLGSSCLKYMKYLRPELEKRGYDIAVFHSTGMGGRAYEAIASQGGFAAVFDFCIQEVSNHHYDTVVTSGPDRLENAGRAGIPQIVAPGAVDMVDLQAWRPLPEIFAERPYHAHNRLIGSVTTSPEGRREVAQLIGRKLAHADAKVAFLLPTEGIQEWDKPGEPLHDPEGLAAFVEEMRRAVPPSVALQEVDAHINSPAFSAAALAVFDRWVAEGVIPEGRP</sequence>
<dbReference type="PATRIC" id="fig|363754.4.peg.1328"/>
<dbReference type="InterPro" id="IPR051353">
    <property type="entry name" value="Tobamovirus_resist_UPF0261"/>
</dbReference>
<dbReference type="InterPro" id="IPR056778">
    <property type="entry name" value="UPF0261_C"/>
</dbReference>
<dbReference type="STRING" id="363754.RHSP_43535"/>
<dbReference type="EMBL" id="AQHN01000013">
    <property type="protein sequence ID" value="ENN88755.1"/>
    <property type="molecule type" value="Genomic_DNA"/>
</dbReference>
<dbReference type="AlphaFoldDB" id="N6V4E3"/>
<comment type="caution">
    <text evidence="4">The sequence shown here is derived from an EMBL/GenBank/DDBJ whole genome shotgun (WGS) entry which is preliminary data.</text>
</comment>
<feature type="compositionally biased region" description="Low complexity" evidence="1">
    <location>
        <begin position="23"/>
        <end position="32"/>
    </location>
</feature>
<name>N6V4E3_9HYPH</name>
<evidence type="ECO:0000313" key="4">
    <source>
        <dbReference type="EMBL" id="ENN88755.1"/>
    </source>
</evidence>
<feature type="domain" description="UPF0261" evidence="3">
    <location>
        <begin position="247"/>
        <end position="463"/>
    </location>
</feature>
<evidence type="ECO:0000256" key="1">
    <source>
        <dbReference type="SAM" id="MobiDB-lite"/>
    </source>
</evidence>
<feature type="compositionally biased region" description="Basic and acidic residues" evidence="1">
    <location>
        <begin position="45"/>
        <end position="57"/>
    </location>
</feature>
<evidence type="ECO:0000259" key="3">
    <source>
        <dbReference type="Pfam" id="PF23189"/>
    </source>
</evidence>
<dbReference type="Gene3D" id="3.40.50.12030">
    <property type="entry name" value="Uncharacterised protein family UPF0261, NC domain"/>
    <property type="match status" value="1"/>
</dbReference>
<dbReference type="PANTHER" id="PTHR31862:SF1">
    <property type="entry name" value="UPF0261 DOMAIN PROTEIN (AFU_ORTHOLOGUE AFUA_1G10120)"/>
    <property type="match status" value="1"/>
</dbReference>
<evidence type="ECO:0000313" key="5">
    <source>
        <dbReference type="Proteomes" id="UP000012429"/>
    </source>
</evidence>
<keyword evidence="5" id="KW-1185">Reference proteome</keyword>
<feature type="domain" description="UPF0261" evidence="2">
    <location>
        <begin position="65"/>
        <end position="239"/>
    </location>
</feature>
<dbReference type="Pfam" id="PF06792">
    <property type="entry name" value="UPF0261"/>
    <property type="match status" value="1"/>
</dbReference>
<dbReference type="Gene3D" id="3.40.50.12020">
    <property type="entry name" value="Uncharacterised protein family UPF0261, NN domain"/>
    <property type="match status" value="1"/>
</dbReference>
<reference evidence="4 5" key="1">
    <citation type="journal article" date="2012" name="BMC Genomics">
        <title>Genomic basis of broad host range and environmental adaptability of Rhizobium tropici CIAT 899 and Rhizobium sp. PRF 81 which are used in inoculants for common bean (Phaseolus vulgaris L.).</title>
        <authorList>
            <person name="Ormeno-Orrillo E."/>
            <person name="Menna P."/>
            <person name="Almeida L.G."/>
            <person name="Ollero F.J."/>
            <person name="Nicolas M.F."/>
            <person name="Pains Rodrigues E."/>
            <person name="Shigueyoshi Nakatani A."/>
            <person name="Silva Batista J.S."/>
            <person name="Oliveira Chueire L.M."/>
            <person name="Souza R.C."/>
            <person name="Ribeiro Vasconcelos A.T."/>
            <person name="Megias M."/>
            <person name="Hungria M."/>
            <person name="Martinez-Romero E."/>
        </authorList>
    </citation>
    <scope>NUCLEOTIDE SEQUENCE [LARGE SCALE GENOMIC DNA]</scope>
    <source>
        <strain evidence="4 5">PRF 81</strain>
    </source>
</reference>
<dbReference type="NCBIfam" id="NF002676">
    <property type="entry name" value="PRK02399.1-4"/>
    <property type="match status" value="1"/>
</dbReference>
<dbReference type="Pfam" id="PF23189">
    <property type="entry name" value="UPF0261_C"/>
    <property type="match status" value="1"/>
</dbReference>
<accession>N6V4E3</accession>
<evidence type="ECO:0000259" key="2">
    <source>
        <dbReference type="Pfam" id="PF06792"/>
    </source>
</evidence>
<dbReference type="PANTHER" id="PTHR31862">
    <property type="entry name" value="UPF0261 DOMAIN PROTEIN (AFU_ORTHOLOGUE AFUA_1G10120)"/>
    <property type="match status" value="1"/>
</dbReference>
<dbReference type="Proteomes" id="UP000012429">
    <property type="component" value="Unassembled WGS sequence"/>
</dbReference>